<name>A0A3P7YK63_HELPZ</name>
<sequence length="103" mass="11563">MASILKDFEACQLEVNEDEQLEVVEKQEEGWDPQDELIDVERTMSAENNPNAAAPGPEMEEEMKDAKNVQAERGEEENNEQEVQSGEQPKVVVVGAPQYAEDE</sequence>
<dbReference type="WBParaSite" id="HPBE_0000754501-mRNA-1">
    <property type="protein sequence ID" value="HPBE_0000754501-mRNA-1"/>
    <property type="gene ID" value="HPBE_0000754501"/>
</dbReference>
<evidence type="ECO:0000313" key="3">
    <source>
        <dbReference type="Proteomes" id="UP000050761"/>
    </source>
</evidence>
<evidence type="ECO:0000313" key="4">
    <source>
        <dbReference type="WBParaSite" id="HPBE_0000754501-mRNA-1"/>
    </source>
</evidence>
<feature type="compositionally biased region" description="Basic and acidic residues" evidence="1">
    <location>
        <begin position="64"/>
        <end position="73"/>
    </location>
</feature>
<evidence type="ECO:0000256" key="1">
    <source>
        <dbReference type="SAM" id="MobiDB-lite"/>
    </source>
</evidence>
<dbReference type="Proteomes" id="UP000050761">
    <property type="component" value="Unassembled WGS sequence"/>
</dbReference>
<proteinExistence type="predicted"/>
<feature type="region of interest" description="Disordered" evidence="1">
    <location>
        <begin position="41"/>
        <end position="103"/>
    </location>
</feature>
<accession>A0A3P7YK63</accession>
<protein>
    <submittedName>
        <fullName evidence="4">SH3 domain-containing protein</fullName>
    </submittedName>
</protein>
<reference evidence="4" key="2">
    <citation type="submission" date="2019-09" db="UniProtKB">
        <authorList>
            <consortium name="WormBaseParasite"/>
        </authorList>
    </citation>
    <scope>IDENTIFICATION</scope>
</reference>
<reference evidence="2 3" key="1">
    <citation type="submission" date="2018-11" db="EMBL/GenBank/DDBJ databases">
        <authorList>
            <consortium name="Pathogen Informatics"/>
        </authorList>
    </citation>
    <scope>NUCLEOTIDE SEQUENCE [LARGE SCALE GENOMIC DNA]</scope>
</reference>
<dbReference type="AlphaFoldDB" id="A0A3P7YK63"/>
<dbReference type="EMBL" id="UZAH01025915">
    <property type="protein sequence ID" value="VDO72687.1"/>
    <property type="molecule type" value="Genomic_DNA"/>
</dbReference>
<feature type="compositionally biased region" description="Low complexity" evidence="1">
    <location>
        <begin position="45"/>
        <end position="57"/>
    </location>
</feature>
<evidence type="ECO:0000313" key="2">
    <source>
        <dbReference type="EMBL" id="VDO72687.1"/>
    </source>
</evidence>
<gene>
    <name evidence="2" type="ORF">HPBE_LOCUS7546</name>
</gene>
<keyword evidence="3" id="KW-1185">Reference proteome</keyword>
<organism evidence="2">
    <name type="scientific">Heligmosomoides polygyrus</name>
    <name type="common">Parasitic roundworm</name>
    <dbReference type="NCBI Taxonomy" id="6339"/>
    <lineage>
        <taxon>Eukaryota</taxon>
        <taxon>Metazoa</taxon>
        <taxon>Ecdysozoa</taxon>
        <taxon>Nematoda</taxon>
        <taxon>Chromadorea</taxon>
        <taxon>Rhabditida</taxon>
        <taxon>Rhabditina</taxon>
        <taxon>Rhabditomorpha</taxon>
        <taxon>Strongyloidea</taxon>
        <taxon>Heligmosomidae</taxon>
        <taxon>Heligmosomoides</taxon>
    </lineage>
</organism>